<name>G0V061_TRYCI</name>
<feature type="compositionally biased region" description="Basic and acidic residues" evidence="1">
    <location>
        <begin position="212"/>
        <end position="221"/>
    </location>
</feature>
<dbReference type="PANTHER" id="PTHR30327:SF1">
    <property type="entry name" value="UPF0301 PROTEIN YQGE"/>
    <property type="match status" value="1"/>
</dbReference>
<protein>
    <submittedName>
        <fullName evidence="2">Uncharacterized protein</fullName>
    </submittedName>
</protein>
<dbReference type="Pfam" id="PF02622">
    <property type="entry name" value="DUF179"/>
    <property type="match status" value="1"/>
</dbReference>
<dbReference type="Gene3D" id="3.40.1740.10">
    <property type="entry name" value="VC0467-like"/>
    <property type="match status" value="1"/>
</dbReference>
<evidence type="ECO:0000313" key="2">
    <source>
        <dbReference type="EMBL" id="CCC95031.1"/>
    </source>
</evidence>
<dbReference type="SUPFAM" id="SSF143456">
    <property type="entry name" value="VC0467-like"/>
    <property type="match status" value="1"/>
</dbReference>
<organism evidence="2">
    <name type="scientific">Trypanosoma congolense (strain IL3000)</name>
    <dbReference type="NCBI Taxonomy" id="1068625"/>
    <lineage>
        <taxon>Eukaryota</taxon>
        <taxon>Discoba</taxon>
        <taxon>Euglenozoa</taxon>
        <taxon>Kinetoplastea</taxon>
        <taxon>Metakinetoplastina</taxon>
        <taxon>Trypanosomatida</taxon>
        <taxon>Trypanosomatidae</taxon>
        <taxon>Trypanosoma</taxon>
        <taxon>Nannomonas</taxon>
    </lineage>
</organism>
<dbReference type="VEuPathDB" id="TriTrypDB:TcIL3000.11.4360"/>
<dbReference type="EMBL" id="HE575324">
    <property type="protein sequence ID" value="CCC95031.1"/>
    <property type="molecule type" value="Genomic_DNA"/>
</dbReference>
<sequence length="476" mass="52649">MEKIVRTVYKQLYKKALQVERDIAMRSALTCAPQRAYDHRRGEWVSIDVAKRAGWHESRIFVDGLVRRLNNGREFFLPTAQNDATSDAEKSDGSNIEASSTSLVRILRHSFESTPFTPTQIGNAFAALKELSSVTDTAAEYSSSVALPPEEVKDIPMPKLTVSTRIEEMHHISLTRGLSEALEGVSCEESGMSRTSEEGEVLTSEKCNTSESDEKKLEEAKAPSNGENVKKTTFSTPKKAQLLLAHPQLYDFFRYTVMIVVRVTPNESAALVLNKPLENDKGMLMPVSMTMRLNNLHPLFCKHLCNHTVLIGGPVSRGTFDASVLLLHRIPDVDDAIPLSHSLWVDGNYDVLQQKIENGTADPKDIVVICGFSGWGVQQLEGELQSGTWVVVEGDTEDRALDNFVFTIARLAGAQPHGPASSSVENADGKQAPLSMEERNRQHRASLWSWAYSALGQPFASMALNQKPFTHGPQEN</sequence>
<proteinExistence type="predicted"/>
<evidence type="ECO:0000256" key="1">
    <source>
        <dbReference type="SAM" id="MobiDB-lite"/>
    </source>
</evidence>
<dbReference type="AlphaFoldDB" id="G0V061"/>
<feature type="region of interest" description="Disordered" evidence="1">
    <location>
        <begin position="191"/>
        <end position="232"/>
    </location>
</feature>
<dbReference type="PANTHER" id="PTHR30327">
    <property type="entry name" value="UNCHARACTERIZED PROTEIN YQGE"/>
    <property type="match status" value="1"/>
</dbReference>
<dbReference type="GO" id="GO:0005829">
    <property type="term" value="C:cytosol"/>
    <property type="evidence" value="ECO:0007669"/>
    <property type="project" value="TreeGrafter"/>
</dbReference>
<reference evidence="2" key="1">
    <citation type="journal article" date="2012" name="Proc. Natl. Acad. Sci. U.S.A.">
        <title>Antigenic diversity is generated by distinct evolutionary mechanisms in African trypanosome species.</title>
        <authorList>
            <person name="Jackson A.P."/>
            <person name="Berry A."/>
            <person name="Aslett M."/>
            <person name="Allison H.C."/>
            <person name="Burton P."/>
            <person name="Vavrova-Anderson J."/>
            <person name="Brown R."/>
            <person name="Browne H."/>
            <person name="Corton N."/>
            <person name="Hauser H."/>
            <person name="Gamble J."/>
            <person name="Gilderthorp R."/>
            <person name="Marcello L."/>
            <person name="McQuillan J."/>
            <person name="Otto T.D."/>
            <person name="Quail M.A."/>
            <person name="Sanders M.J."/>
            <person name="van Tonder A."/>
            <person name="Ginger M.L."/>
            <person name="Field M.C."/>
            <person name="Barry J.D."/>
            <person name="Hertz-Fowler C."/>
            <person name="Berriman M."/>
        </authorList>
    </citation>
    <scope>NUCLEOTIDE SEQUENCE</scope>
    <source>
        <strain evidence="2">IL3000</strain>
    </source>
</reference>
<dbReference type="InterPro" id="IPR003774">
    <property type="entry name" value="AlgH-like"/>
</dbReference>
<accession>G0V061</accession>
<gene>
    <name evidence="2" type="ORF">TCIL3000_11_4360</name>
</gene>